<feature type="chain" id="PRO_5022718249" evidence="6">
    <location>
        <begin position="19"/>
        <end position="291"/>
    </location>
</feature>
<evidence type="ECO:0000256" key="3">
    <source>
        <dbReference type="ARBA" id="ARBA00022801"/>
    </source>
</evidence>
<evidence type="ECO:0000313" key="7">
    <source>
        <dbReference type="EMBL" id="QEC63605.1"/>
    </source>
</evidence>
<gene>
    <name evidence="7" type="ORF">FRZ54_13805</name>
</gene>
<keyword evidence="4" id="KW-0862">Zinc</keyword>
<keyword evidence="2" id="KW-0479">Metal-binding</keyword>
<evidence type="ECO:0000256" key="6">
    <source>
        <dbReference type="SAM" id="SignalP"/>
    </source>
</evidence>
<dbReference type="PANTHER" id="PTHR35005">
    <property type="entry name" value="3-DEHYDRO-SCYLLO-INOSOSE HYDROLASE"/>
    <property type="match status" value="1"/>
</dbReference>
<proteinExistence type="inferred from homology"/>
<evidence type="ECO:0000256" key="5">
    <source>
        <dbReference type="ARBA" id="ARBA00024029"/>
    </source>
</evidence>
<keyword evidence="3" id="KW-0378">Hydrolase</keyword>
<keyword evidence="6" id="KW-0732">Signal</keyword>
<dbReference type="GO" id="GO:0009231">
    <property type="term" value="P:riboflavin biosynthetic process"/>
    <property type="evidence" value="ECO:0007669"/>
    <property type="project" value="TreeGrafter"/>
</dbReference>
<dbReference type="SUPFAM" id="SSF102215">
    <property type="entry name" value="Creatininase"/>
    <property type="match status" value="1"/>
</dbReference>
<dbReference type="InterPro" id="IPR024087">
    <property type="entry name" value="Creatininase-like_sf"/>
</dbReference>
<reference evidence="7 8" key="1">
    <citation type="journal article" date="2017" name="Curr. Microbiol.">
        <title>Mucilaginibacter ginsenosidivorans sp. nov., Isolated from Soil of Ginseng Field.</title>
        <authorList>
            <person name="Kim M.M."/>
            <person name="Siddiqi M.Z."/>
            <person name="Im W.T."/>
        </authorList>
    </citation>
    <scope>NUCLEOTIDE SEQUENCE [LARGE SCALE GENOMIC DNA]</scope>
    <source>
        <strain evidence="7 8">Gsoil 3017</strain>
    </source>
</reference>
<dbReference type="InterPro" id="IPR003785">
    <property type="entry name" value="Creatininase/forma_Hydrolase"/>
</dbReference>
<organism evidence="7 8">
    <name type="scientific">Mucilaginibacter ginsenosidivorans</name>
    <dbReference type="NCBI Taxonomy" id="398053"/>
    <lineage>
        <taxon>Bacteria</taxon>
        <taxon>Pseudomonadati</taxon>
        <taxon>Bacteroidota</taxon>
        <taxon>Sphingobacteriia</taxon>
        <taxon>Sphingobacteriales</taxon>
        <taxon>Sphingobacteriaceae</taxon>
        <taxon>Mucilaginibacter</taxon>
    </lineage>
</organism>
<dbReference type="GO" id="GO:0016811">
    <property type="term" value="F:hydrolase activity, acting on carbon-nitrogen (but not peptide) bonds, in linear amides"/>
    <property type="evidence" value="ECO:0007669"/>
    <property type="project" value="TreeGrafter"/>
</dbReference>
<keyword evidence="8" id="KW-1185">Reference proteome</keyword>
<protein>
    <submittedName>
        <fullName evidence="7">Creatininase family protein</fullName>
    </submittedName>
</protein>
<dbReference type="Proteomes" id="UP000321479">
    <property type="component" value="Chromosome"/>
</dbReference>
<comment type="similarity">
    <text evidence="5">Belongs to the creatininase superfamily.</text>
</comment>
<dbReference type="Gene3D" id="3.40.50.10310">
    <property type="entry name" value="Creatininase"/>
    <property type="match status" value="1"/>
</dbReference>
<dbReference type="RefSeq" id="WP_147032180.1">
    <property type="nucleotide sequence ID" value="NZ_CP042436.1"/>
</dbReference>
<evidence type="ECO:0000256" key="4">
    <source>
        <dbReference type="ARBA" id="ARBA00022833"/>
    </source>
</evidence>
<dbReference type="KEGG" id="mgin:FRZ54_13805"/>
<feature type="signal peptide" evidence="6">
    <location>
        <begin position="1"/>
        <end position="18"/>
    </location>
</feature>
<dbReference type="OrthoDB" id="9801445at2"/>
<comment type="cofactor">
    <cofactor evidence="1">
        <name>Zn(2+)</name>
        <dbReference type="ChEBI" id="CHEBI:29105"/>
    </cofactor>
</comment>
<name>A0A5B8UY31_9SPHI</name>
<evidence type="ECO:0000313" key="8">
    <source>
        <dbReference type="Proteomes" id="UP000321479"/>
    </source>
</evidence>
<dbReference type="AlphaFoldDB" id="A0A5B8UY31"/>
<accession>A0A5B8UY31</accession>
<evidence type="ECO:0000256" key="2">
    <source>
        <dbReference type="ARBA" id="ARBA00022723"/>
    </source>
</evidence>
<dbReference type="Pfam" id="PF02633">
    <property type="entry name" value="Creatininase"/>
    <property type="match status" value="1"/>
</dbReference>
<sequence>MKLFLFFASFLLCSTVYAQEVPARWDELTATDWQAALDKSSQTCILPFGILEKHGPHSPIGTDLIHVREWAARATKQEYAVVFPDYFYGQINEARQQPGTFALPAQLIYNLLEATCDEIARNGFKKIVILNGHGGNPEFIRFFMQSFLNKRHNYAIYFYDPENDPTFQAEYRKMHKSDMRGDEHAGESETSVLMYYRPDLMRMDRATSQSGADQKRLSLPGVYTPIWWYASFPNHYAGEGAKATADFGKFITDHEIASFIKVLKEIKADTTTIKLQDEFYDRVDNLGTSKQ</sequence>
<dbReference type="PANTHER" id="PTHR35005:SF1">
    <property type="entry name" value="2-AMINO-5-FORMYLAMINO-6-RIBOSYLAMINOPYRIMIDIN-4(3H)-ONE 5'-MONOPHOSPHATE DEFORMYLASE"/>
    <property type="match status" value="1"/>
</dbReference>
<dbReference type="EMBL" id="CP042436">
    <property type="protein sequence ID" value="QEC63605.1"/>
    <property type="molecule type" value="Genomic_DNA"/>
</dbReference>
<evidence type="ECO:0000256" key="1">
    <source>
        <dbReference type="ARBA" id="ARBA00001947"/>
    </source>
</evidence>
<dbReference type="GO" id="GO:0046872">
    <property type="term" value="F:metal ion binding"/>
    <property type="evidence" value="ECO:0007669"/>
    <property type="project" value="UniProtKB-KW"/>
</dbReference>